<dbReference type="InterPro" id="IPR009080">
    <property type="entry name" value="tRNAsynth_Ia_anticodon-bd"/>
</dbReference>
<feature type="non-terminal residue" evidence="7">
    <location>
        <position position="145"/>
    </location>
</feature>
<evidence type="ECO:0000256" key="4">
    <source>
        <dbReference type="ARBA" id="ARBA00022917"/>
    </source>
</evidence>
<evidence type="ECO:0000259" key="6">
    <source>
        <dbReference type="Pfam" id="PF08264"/>
    </source>
</evidence>
<evidence type="ECO:0000256" key="3">
    <source>
        <dbReference type="ARBA" id="ARBA00022840"/>
    </source>
</evidence>
<dbReference type="GO" id="GO:0005829">
    <property type="term" value="C:cytosol"/>
    <property type="evidence" value="ECO:0007669"/>
    <property type="project" value="TreeGrafter"/>
</dbReference>
<reference evidence="7" key="2">
    <citation type="journal article" date="2014" name="ISME J.">
        <title>Microbial stratification in low pH oxic and suboxic macroscopic growths along an acid mine drainage.</title>
        <authorList>
            <person name="Mendez-Garcia C."/>
            <person name="Mesa V."/>
            <person name="Sprenger R.R."/>
            <person name="Richter M."/>
            <person name="Diez M.S."/>
            <person name="Solano J."/>
            <person name="Bargiela R."/>
            <person name="Golyshina O.V."/>
            <person name="Manteca A."/>
            <person name="Ramos J.L."/>
            <person name="Gallego J.R."/>
            <person name="Llorente I."/>
            <person name="Martins Dos Santos V.A."/>
            <person name="Jensen O.N."/>
            <person name="Pelaez A.I."/>
            <person name="Sanchez J."/>
            <person name="Ferrer M."/>
        </authorList>
    </citation>
    <scope>NUCLEOTIDE SEQUENCE</scope>
</reference>
<keyword evidence="3" id="KW-0067">ATP-binding</keyword>
<keyword evidence="4" id="KW-0648">Protein biosynthesis</keyword>
<sequence length="145" mass="16218">KDRLYTMPRDSRGRRSAQSAMFRILEAMVRWLAPVLAFTSEEIWQHLPGERGKSVLFETWYAGLAGSNAEARDAVAWVELLALREEIARVLEPMRKSGGIGAALDVEVDVYVDAARAARWQAYGEELRFVLITSACRVHALDAAP</sequence>
<evidence type="ECO:0000313" key="7">
    <source>
        <dbReference type="EMBL" id="EQD81234.1"/>
    </source>
</evidence>
<gene>
    <name evidence="7" type="ORF">B1A_00044</name>
</gene>
<dbReference type="InterPro" id="IPR013155">
    <property type="entry name" value="M/V/L/I-tRNA-synth_anticd-bd"/>
</dbReference>
<protein>
    <submittedName>
        <fullName evidence="7">Valyl/Leucyl/Isoleucyl-tRNA synthetase, class I, anticodon-binding domain protein</fullName>
        <ecNumber evidence="7">6.1.1.-</ecNumber>
    </submittedName>
</protein>
<feature type="non-terminal residue" evidence="7">
    <location>
        <position position="1"/>
    </location>
</feature>
<keyword evidence="2" id="KW-0547">Nucleotide-binding</keyword>
<keyword evidence="5 7" id="KW-0030">Aminoacyl-tRNA synthetase</keyword>
<dbReference type="PANTHER" id="PTHR42765">
    <property type="entry name" value="SOLEUCYL-TRNA SYNTHETASE"/>
    <property type="match status" value="1"/>
</dbReference>
<dbReference type="SUPFAM" id="SSF47323">
    <property type="entry name" value="Anticodon-binding domain of a subclass of class I aminoacyl-tRNA synthetases"/>
    <property type="match status" value="1"/>
</dbReference>
<dbReference type="InterPro" id="IPR050081">
    <property type="entry name" value="Ile-tRNA_ligase"/>
</dbReference>
<dbReference type="AlphaFoldDB" id="T1DIN1"/>
<comment type="caution">
    <text evidence="7">The sequence shown here is derived from an EMBL/GenBank/DDBJ whole genome shotgun (WGS) entry which is preliminary data.</text>
</comment>
<name>T1DIN1_9ZZZZ</name>
<reference evidence="7" key="1">
    <citation type="submission" date="2013-08" db="EMBL/GenBank/DDBJ databases">
        <authorList>
            <person name="Mendez C."/>
            <person name="Richter M."/>
            <person name="Ferrer M."/>
            <person name="Sanchez J."/>
        </authorList>
    </citation>
    <scope>NUCLEOTIDE SEQUENCE</scope>
</reference>
<evidence type="ECO:0000256" key="2">
    <source>
        <dbReference type="ARBA" id="ARBA00022741"/>
    </source>
</evidence>
<dbReference type="PANTHER" id="PTHR42765:SF1">
    <property type="entry name" value="ISOLEUCINE--TRNA LIGASE, MITOCHONDRIAL"/>
    <property type="match status" value="1"/>
</dbReference>
<dbReference type="GO" id="GO:0006428">
    <property type="term" value="P:isoleucyl-tRNA aminoacylation"/>
    <property type="evidence" value="ECO:0007669"/>
    <property type="project" value="TreeGrafter"/>
</dbReference>
<keyword evidence="1 7" id="KW-0436">Ligase</keyword>
<evidence type="ECO:0000256" key="1">
    <source>
        <dbReference type="ARBA" id="ARBA00022598"/>
    </source>
</evidence>
<organism evidence="7">
    <name type="scientific">mine drainage metagenome</name>
    <dbReference type="NCBI Taxonomy" id="410659"/>
    <lineage>
        <taxon>unclassified sequences</taxon>
        <taxon>metagenomes</taxon>
        <taxon>ecological metagenomes</taxon>
    </lineage>
</organism>
<dbReference type="Pfam" id="PF08264">
    <property type="entry name" value="Anticodon_1"/>
    <property type="match status" value="1"/>
</dbReference>
<evidence type="ECO:0000256" key="5">
    <source>
        <dbReference type="ARBA" id="ARBA00023146"/>
    </source>
</evidence>
<dbReference type="Gene3D" id="1.10.730.20">
    <property type="match status" value="1"/>
</dbReference>
<dbReference type="EMBL" id="AUZX01000029">
    <property type="protein sequence ID" value="EQD81234.1"/>
    <property type="molecule type" value="Genomic_DNA"/>
</dbReference>
<dbReference type="EC" id="6.1.1.-" evidence="7"/>
<dbReference type="GO" id="GO:0005524">
    <property type="term" value="F:ATP binding"/>
    <property type="evidence" value="ECO:0007669"/>
    <property type="project" value="UniProtKB-KW"/>
</dbReference>
<dbReference type="GO" id="GO:0004822">
    <property type="term" value="F:isoleucine-tRNA ligase activity"/>
    <property type="evidence" value="ECO:0007669"/>
    <property type="project" value="TreeGrafter"/>
</dbReference>
<proteinExistence type="predicted"/>
<feature type="domain" description="Methionyl/Valyl/Leucyl/Isoleucyl-tRNA synthetase anticodon-binding" evidence="6">
    <location>
        <begin position="1"/>
        <end position="108"/>
    </location>
</feature>
<accession>T1DIN1</accession>